<reference evidence="10 11" key="2">
    <citation type="submission" date="2019-06" db="EMBL/GenBank/DDBJ databases">
        <title>Genomics analysis of Aphanomyces spp. identifies a new class of oomycete effector associated with host adaptation.</title>
        <authorList>
            <person name="Gaulin E."/>
        </authorList>
    </citation>
    <scope>NUCLEOTIDE SEQUENCE [LARGE SCALE GENOMIC DNA]</scope>
    <source>
        <strain evidence="10 11">E</strain>
    </source>
</reference>
<protein>
    <recommendedName>
        <fullName evidence="8">J domain-containing protein</fullName>
    </recommendedName>
</protein>
<dbReference type="AlphaFoldDB" id="W4FRD9"/>
<proteinExistence type="inferred from homology"/>
<evidence type="ECO:0000313" key="11">
    <source>
        <dbReference type="Proteomes" id="UP000469452"/>
    </source>
</evidence>
<dbReference type="InterPro" id="IPR001623">
    <property type="entry name" value="DnaJ_domain"/>
</dbReference>
<gene>
    <name evidence="10" type="ORF">AaE_001693</name>
    <name evidence="9" type="ORF">H257_14986</name>
</gene>
<dbReference type="EMBL" id="KI913177">
    <property type="protein sequence ID" value="ETV69394.1"/>
    <property type="molecule type" value="Genomic_DNA"/>
</dbReference>
<name>W4FRD9_APHAT</name>
<evidence type="ECO:0000259" key="8">
    <source>
        <dbReference type="PROSITE" id="PS50076"/>
    </source>
</evidence>
<evidence type="ECO:0000313" key="9">
    <source>
        <dbReference type="EMBL" id="ETV69394.1"/>
    </source>
</evidence>
<evidence type="ECO:0000256" key="5">
    <source>
        <dbReference type="ARBA" id="ARBA00023128"/>
    </source>
</evidence>
<dbReference type="RefSeq" id="XP_009841251.1">
    <property type="nucleotide sequence ID" value="XM_009842949.1"/>
</dbReference>
<dbReference type="Gene3D" id="1.10.287.110">
    <property type="entry name" value="DnaJ domain"/>
    <property type="match status" value="1"/>
</dbReference>
<dbReference type="STRING" id="112090.W4FRD9"/>
<dbReference type="PROSITE" id="PS50076">
    <property type="entry name" value="DNAJ_2"/>
    <property type="match status" value="1"/>
</dbReference>
<dbReference type="PANTHER" id="PTHR12763:SF28">
    <property type="entry name" value="GEO10507P1-RELATED"/>
    <property type="match status" value="1"/>
</dbReference>
<dbReference type="FunFam" id="1.10.287.110:FF:000001">
    <property type="entry name" value="Import inner membrane translocase subunit tim14"/>
    <property type="match status" value="1"/>
</dbReference>
<evidence type="ECO:0000256" key="3">
    <source>
        <dbReference type="ARBA" id="ARBA00022792"/>
    </source>
</evidence>
<keyword evidence="5" id="KW-0496">Mitochondrion</keyword>
<keyword evidence="2" id="KW-0812">Transmembrane</keyword>
<dbReference type="PANTHER" id="PTHR12763">
    <property type="match status" value="1"/>
</dbReference>
<accession>W4FRD9</accession>
<dbReference type="GO" id="GO:0030150">
    <property type="term" value="P:protein import into mitochondrial matrix"/>
    <property type="evidence" value="ECO:0007669"/>
    <property type="project" value="TreeGrafter"/>
</dbReference>
<dbReference type="Proteomes" id="UP000469452">
    <property type="component" value="Unassembled WGS sequence"/>
</dbReference>
<comment type="subcellular location">
    <subcellularLocation>
        <location evidence="1">Mitochondrion inner membrane</location>
        <topology evidence="1">Single-pass membrane protein</topology>
    </subcellularLocation>
</comment>
<dbReference type="SUPFAM" id="SSF46565">
    <property type="entry name" value="Chaperone J-domain"/>
    <property type="match status" value="1"/>
</dbReference>
<dbReference type="InterPro" id="IPR036869">
    <property type="entry name" value="J_dom_sf"/>
</dbReference>
<sequence>MLPQLMKRALSRSVTQTSSVLPRCMPQLQVASQQRRSLHATRSQDNALVVGSLGVAAAALGGKYLLEAYEGYQAKKASSPSGTGASSSSSVFNMSYRNFYDGPFEDKMTRREAALILGVRESASPDRIRNAHRKLLIANHPDTGGSTFLSSKINEAKELLLGGK</sequence>
<dbReference type="EMBL" id="VJMI01003452">
    <property type="protein sequence ID" value="KAF0774606.1"/>
    <property type="molecule type" value="Genomic_DNA"/>
</dbReference>
<dbReference type="OrthoDB" id="240298at2759"/>
<dbReference type="GO" id="GO:0001671">
    <property type="term" value="F:ATPase activator activity"/>
    <property type="evidence" value="ECO:0007669"/>
    <property type="project" value="TreeGrafter"/>
</dbReference>
<reference evidence="9" key="1">
    <citation type="submission" date="2013-12" db="EMBL/GenBank/DDBJ databases">
        <title>The Genome Sequence of Aphanomyces astaci APO3.</title>
        <authorList>
            <consortium name="The Broad Institute Genomics Platform"/>
            <person name="Russ C."/>
            <person name="Tyler B."/>
            <person name="van West P."/>
            <person name="Dieguez-Uribeondo J."/>
            <person name="Young S.K."/>
            <person name="Zeng Q."/>
            <person name="Gargeya S."/>
            <person name="Fitzgerald M."/>
            <person name="Abouelleil A."/>
            <person name="Alvarado L."/>
            <person name="Chapman S.B."/>
            <person name="Gainer-Dewar J."/>
            <person name="Goldberg J."/>
            <person name="Griggs A."/>
            <person name="Gujja S."/>
            <person name="Hansen M."/>
            <person name="Howarth C."/>
            <person name="Imamovic A."/>
            <person name="Ireland A."/>
            <person name="Larimer J."/>
            <person name="McCowan C."/>
            <person name="Murphy C."/>
            <person name="Pearson M."/>
            <person name="Poon T.W."/>
            <person name="Priest M."/>
            <person name="Roberts A."/>
            <person name="Saif S."/>
            <person name="Shea T."/>
            <person name="Sykes S."/>
            <person name="Wortman J."/>
            <person name="Nusbaum C."/>
            <person name="Birren B."/>
        </authorList>
    </citation>
    <scope>NUCLEOTIDE SEQUENCE [LARGE SCALE GENOMIC DNA]</scope>
    <source>
        <strain evidence="9">APO3</strain>
    </source>
</reference>
<organism evidence="9">
    <name type="scientific">Aphanomyces astaci</name>
    <name type="common">Crayfish plague agent</name>
    <dbReference type="NCBI Taxonomy" id="112090"/>
    <lineage>
        <taxon>Eukaryota</taxon>
        <taxon>Sar</taxon>
        <taxon>Stramenopiles</taxon>
        <taxon>Oomycota</taxon>
        <taxon>Saprolegniomycetes</taxon>
        <taxon>Saprolegniales</taxon>
        <taxon>Verrucalvaceae</taxon>
        <taxon>Aphanomyces</taxon>
    </lineage>
</organism>
<dbReference type="CDD" id="cd06257">
    <property type="entry name" value="DnaJ"/>
    <property type="match status" value="1"/>
</dbReference>
<comment type="similarity">
    <text evidence="7">Belongs to the TIM14 family.</text>
</comment>
<keyword evidence="4" id="KW-1133">Transmembrane helix</keyword>
<dbReference type="GO" id="GO:0001405">
    <property type="term" value="C:PAM complex, Tim23 associated import motor"/>
    <property type="evidence" value="ECO:0007669"/>
    <property type="project" value="TreeGrafter"/>
</dbReference>
<dbReference type="SMART" id="SM00271">
    <property type="entry name" value="DnaJ"/>
    <property type="match status" value="1"/>
</dbReference>
<evidence type="ECO:0000313" key="10">
    <source>
        <dbReference type="EMBL" id="KAF0774606.1"/>
    </source>
</evidence>
<keyword evidence="6" id="KW-0472">Membrane</keyword>
<evidence type="ECO:0000256" key="7">
    <source>
        <dbReference type="ARBA" id="ARBA00038105"/>
    </source>
</evidence>
<dbReference type="GeneID" id="20816982"/>
<evidence type="ECO:0000256" key="6">
    <source>
        <dbReference type="ARBA" id="ARBA00023136"/>
    </source>
</evidence>
<feature type="domain" description="J" evidence="8">
    <location>
        <begin position="112"/>
        <end position="164"/>
    </location>
</feature>
<evidence type="ECO:0000256" key="1">
    <source>
        <dbReference type="ARBA" id="ARBA00004434"/>
    </source>
</evidence>
<evidence type="ECO:0000256" key="4">
    <source>
        <dbReference type="ARBA" id="ARBA00022989"/>
    </source>
</evidence>
<dbReference type="VEuPathDB" id="FungiDB:H257_14986"/>
<keyword evidence="3" id="KW-0999">Mitochondrion inner membrane</keyword>
<evidence type="ECO:0000256" key="2">
    <source>
        <dbReference type="ARBA" id="ARBA00022692"/>
    </source>
</evidence>